<dbReference type="OMA" id="WSCRCKF"/>
<feature type="region of interest" description="Disordered" evidence="10">
    <location>
        <begin position="1357"/>
        <end position="1376"/>
    </location>
</feature>
<dbReference type="FunFam" id="3.80.10.10:FF:001438">
    <property type="entry name" value="Uncharacterized protein"/>
    <property type="match status" value="1"/>
</dbReference>
<feature type="domain" description="TIR" evidence="13">
    <location>
        <begin position="1040"/>
        <end position="1191"/>
    </location>
</feature>
<evidence type="ECO:0000256" key="9">
    <source>
        <dbReference type="ARBA" id="ARBA00023136"/>
    </source>
</evidence>
<dbReference type="SUPFAM" id="SSF52047">
    <property type="entry name" value="RNI-like"/>
    <property type="match status" value="1"/>
</dbReference>
<dbReference type="InterPro" id="IPR000157">
    <property type="entry name" value="TIR_dom"/>
</dbReference>
<keyword evidence="4" id="KW-0433">Leucine-rich repeat</keyword>
<dbReference type="PANTHER" id="PTHR24366">
    <property type="entry name" value="IG(IMMUNOGLOBULIN) AND LRR(LEUCINE RICH REPEAT) DOMAINS"/>
    <property type="match status" value="1"/>
</dbReference>
<evidence type="ECO:0000256" key="1">
    <source>
        <dbReference type="ARBA" id="ARBA00004236"/>
    </source>
</evidence>
<dbReference type="STRING" id="6832.A0A553NBX0"/>
<dbReference type="SUPFAM" id="SSF52058">
    <property type="entry name" value="L domain-like"/>
    <property type="match status" value="2"/>
</dbReference>
<organism evidence="14 15">
    <name type="scientific">Tigriopus californicus</name>
    <name type="common">Marine copepod</name>
    <dbReference type="NCBI Taxonomy" id="6832"/>
    <lineage>
        <taxon>Eukaryota</taxon>
        <taxon>Metazoa</taxon>
        <taxon>Ecdysozoa</taxon>
        <taxon>Arthropoda</taxon>
        <taxon>Crustacea</taxon>
        <taxon>Multicrustacea</taxon>
        <taxon>Hexanauplia</taxon>
        <taxon>Copepoda</taxon>
        <taxon>Harpacticoida</taxon>
        <taxon>Harpacticidae</taxon>
        <taxon>Tigriopus</taxon>
    </lineage>
</organism>
<evidence type="ECO:0000313" key="14">
    <source>
        <dbReference type="EMBL" id="TRY62942.1"/>
    </source>
</evidence>
<comment type="caution">
    <text evidence="14">The sequence shown here is derived from an EMBL/GenBank/DDBJ whole genome shotgun (WGS) entry which is preliminary data.</text>
</comment>
<dbReference type="PROSITE" id="PS50104">
    <property type="entry name" value="TIR"/>
    <property type="match status" value="1"/>
</dbReference>
<feature type="signal peptide" evidence="12">
    <location>
        <begin position="1"/>
        <end position="34"/>
    </location>
</feature>
<feature type="compositionally biased region" description="Gly residues" evidence="10">
    <location>
        <begin position="1247"/>
        <end position="1259"/>
    </location>
</feature>
<feature type="compositionally biased region" description="Polar residues" evidence="10">
    <location>
        <begin position="1358"/>
        <end position="1373"/>
    </location>
</feature>
<gene>
    <name evidence="14" type="ORF">TCAL_07278</name>
</gene>
<dbReference type="PROSITE" id="PS51450">
    <property type="entry name" value="LRR"/>
    <property type="match status" value="9"/>
</dbReference>
<dbReference type="PANTHER" id="PTHR24366:SF96">
    <property type="entry name" value="LEUCINE RICH REPEAT CONTAINING 53"/>
    <property type="match status" value="1"/>
</dbReference>
<evidence type="ECO:0000256" key="3">
    <source>
        <dbReference type="ARBA" id="ARBA00022475"/>
    </source>
</evidence>
<dbReference type="InterPro" id="IPR032675">
    <property type="entry name" value="LRR_dom_sf"/>
</dbReference>
<dbReference type="PRINTS" id="PR00019">
    <property type="entry name" value="LEURICHRPT"/>
</dbReference>
<feature type="compositionally biased region" description="Basic residues" evidence="10">
    <location>
        <begin position="1468"/>
        <end position="1478"/>
    </location>
</feature>
<keyword evidence="15" id="KW-1185">Reference proteome</keyword>
<evidence type="ECO:0000256" key="6">
    <source>
        <dbReference type="ARBA" id="ARBA00022729"/>
    </source>
</evidence>
<evidence type="ECO:0000256" key="12">
    <source>
        <dbReference type="SAM" id="SignalP"/>
    </source>
</evidence>
<evidence type="ECO:0000256" key="8">
    <source>
        <dbReference type="ARBA" id="ARBA00022989"/>
    </source>
</evidence>
<dbReference type="InterPro" id="IPR035897">
    <property type="entry name" value="Toll_tir_struct_dom_sf"/>
</dbReference>
<evidence type="ECO:0000256" key="2">
    <source>
        <dbReference type="ARBA" id="ARBA00009634"/>
    </source>
</evidence>
<sequence length="1478" mass="163438">MRVRDRGGGGGGEGFAVSLVRQLIVCLFVTAVHSEQNCSFQAVSETLRCSLESLNAPNVSLASASRAQNVRIQCFGGESEPTSILKTNHFGYLSDLRQLSVESCPVRRVPSLAFSGLSGLTALTLSSQESEWSGTGMQVEEDAFTGLNSLRSLNLSRNNLWVIPPVMFCSLSSLTVLNLSTNFLQDTAHFGFGSSDIHSCKLPLRALDLSHNSFSRLPPRTFGQLRKLESLNLANNNLNVIDDLALAELSSLTRLNLAHNQLVALPPQLFSTCCRFIQELQLQNNSLAGLPHGLFVGMEHLVVLNLSLNDITNEWLTPNTFQSMMRLVALDLSHNRLTKLDQSLLSPLTSLQLLDLSHNQLYAVDGNTFLSQYNLHILRLSHNQLDSLDPKAFAGLSVLSSLSLHHNRIENLQPDLLQNCSGLIDLELSDNGFTQVPTRALSHLAKLKTLDLGENSISVLRNDSLSGLQNIDALRLSGNGIANISDAIFGPVPNIKVLNLAHNEIQELEQGVFNSLKHLRMLRLDNNKLKDINGIMAALGELKWLNMSANRLQWFDYAFIPKNLEWLDIHANQIEDLGNYFELIEGFNLKTLDASSNRIRKLEPLSLPSSIEFAALDHNRIKHVMPGTFQNKSNLRKVDLTSNLIKQFQLPALAINLSTSSESVPRFYLEDNPFLCDCEMEWLQNINDMDHRGQYPEIADLAQIQCRLNNNHPNQSSTSTVHIQQVHPDQFVCQYQAHCFALCLCCDFFACDCRMQCPEGCSCFHDSTWSANIIQCSMRGHKDIPPLIPMDATSIYLDGNNFTGTLESQAFIGRKRVQALYLNHSLIEAINNQTFNGLTELEVLHLEDNLIQTLGGFEFTNLTSLVELHLQDNRLIFIHEATFSALVSLEVLHLHGNLLTTYPVWELQILPSISDISLSQNPWSCECSFVQQFQEFSRSSQLLEDLADVYCQSEDHVVKLSENVTCLDALAVTYQKSGTAHGRAAIPGFIPILSLIIAISVILLCTSLVVFVFRTPLRVWLHSKYGVRVMDPCGKCAQDKLYDAFISYSLKDEDFVQQILLPQLEPTEPGLQSSTQAYCQGKNPAYKLCLQHRDLPNTSSISDTFPGIAQLCAKHVLIVSRAYLESDWRQMRLALQQQPGLMKKLKPVIVILEEPSPLDLASSPEINMLLKTGPIIRWNEAGFWNKLRFYLPDTGKSTTKAYKRNLNVSPAKRITNSNTMALRSSSLKAENGSPVPLGSGHNKYNGEPGGGAGGVGGVGNNTWQHYDGLLHSNNSSHSESTRSTGSPHTLAGGNGSSDSSRASHGNVLANPLASDQFFDHHMYQTIGDVFQPVGQNNMHHPNDQHIYHTLDPDVARSIGNNGTRSPSGGSSATDPFPPQMYDTLGKLDVMLPNGQFVPATLVRSNINGRVVPFVDVNSQTMPPLAQGAGMGSGHHGSPMPSQRDRKNMSPPEANLLENGASKTGRATNHSRRIPRQFV</sequence>
<dbReference type="EMBL" id="VCGU01000458">
    <property type="protein sequence ID" value="TRY62942.1"/>
    <property type="molecule type" value="Genomic_DNA"/>
</dbReference>
<evidence type="ECO:0000256" key="11">
    <source>
        <dbReference type="SAM" id="Phobius"/>
    </source>
</evidence>
<dbReference type="SMART" id="SM00365">
    <property type="entry name" value="LRR_SD22"/>
    <property type="match status" value="9"/>
</dbReference>
<dbReference type="OrthoDB" id="6364554at2759"/>
<reference evidence="14 15" key="1">
    <citation type="journal article" date="2018" name="Nat. Ecol. Evol.">
        <title>Genomic signatures of mitonuclear coevolution across populations of Tigriopus californicus.</title>
        <authorList>
            <person name="Barreto F.S."/>
            <person name="Watson E.T."/>
            <person name="Lima T.G."/>
            <person name="Willett C.S."/>
            <person name="Edmands S."/>
            <person name="Li W."/>
            <person name="Burton R.S."/>
        </authorList>
    </citation>
    <scope>NUCLEOTIDE SEQUENCE [LARGE SCALE GENOMIC DNA]</scope>
    <source>
        <strain evidence="14 15">San Diego</strain>
    </source>
</reference>
<keyword evidence="9 11" id="KW-0472">Membrane</keyword>
<feature type="region of interest" description="Disordered" evidence="10">
    <location>
        <begin position="1224"/>
        <end position="1306"/>
    </location>
</feature>
<evidence type="ECO:0000256" key="5">
    <source>
        <dbReference type="ARBA" id="ARBA00022692"/>
    </source>
</evidence>
<keyword evidence="8 11" id="KW-1133">Transmembrane helix</keyword>
<proteinExistence type="inferred from homology"/>
<evidence type="ECO:0000259" key="13">
    <source>
        <dbReference type="PROSITE" id="PS50104"/>
    </source>
</evidence>
<evidence type="ECO:0000313" key="15">
    <source>
        <dbReference type="Proteomes" id="UP000318571"/>
    </source>
</evidence>
<dbReference type="GO" id="GO:0007165">
    <property type="term" value="P:signal transduction"/>
    <property type="evidence" value="ECO:0007669"/>
    <property type="project" value="InterPro"/>
</dbReference>
<accession>A0A553NBX0</accession>
<dbReference type="FunFam" id="3.80.10.10:FF:001164">
    <property type="entry name" value="GH01279p"/>
    <property type="match status" value="1"/>
</dbReference>
<dbReference type="GO" id="GO:0005886">
    <property type="term" value="C:plasma membrane"/>
    <property type="evidence" value="ECO:0007669"/>
    <property type="project" value="UniProtKB-SubCell"/>
</dbReference>
<dbReference type="SMART" id="SM00255">
    <property type="entry name" value="TIR"/>
    <property type="match status" value="1"/>
</dbReference>
<dbReference type="Pfam" id="PF13855">
    <property type="entry name" value="LRR_8"/>
    <property type="match status" value="8"/>
</dbReference>
<feature type="region of interest" description="Disordered" evidence="10">
    <location>
        <begin position="1422"/>
        <end position="1478"/>
    </location>
</feature>
<dbReference type="SMART" id="SM00013">
    <property type="entry name" value="LRRNT"/>
    <property type="match status" value="1"/>
</dbReference>
<dbReference type="InterPro" id="IPR000372">
    <property type="entry name" value="LRRNT"/>
</dbReference>
<evidence type="ECO:0000256" key="10">
    <source>
        <dbReference type="SAM" id="MobiDB-lite"/>
    </source>
</evidence>
<dbReference type="InterPro" id="IPR001611">
    <property type="entry name" value="Leu-rich_rpt"/>
</dbReference>
<feature type="chain" id="PRO_5021701843" description="TIR domain-containing protein" evidence="12">
    <location>
        <begin position="35"/>
        <end position="1478"/>
    </location>
</feature>
<evidence type="ECO:0000256" key="4">
    <source>
        <dbReference type="ARBA" id="ARBA00022614"/>
    </source>
</evidence>
<keyword evidence="7" id="KW-0677">Repeat</keyword>
<keyword evidence="3" id="KW-1003">Cell membrane</keyword>
<dbReference type="SUPFAM" id="SSF52200">
    <property type="entry name" value="Toll/Interleukin receptor TIR domain"/>
    <property type="match status" value="1"/>
</dbReference>
<dbReference type="SMART" id="SM00369">
    <property type="entry name" value="LRR_TYP"/>
    <property type="match status" value="23"/>
</dbReference>
<feature type="compositionally biased region" description="Low complexity" evidence="10">
    <location>
        <begin position="1269"/>
        <end position="1286"/>
    </location>
</feature>
<dbReference type="Gene3D" id="3.80.10.10">
    <property type="entry name" value="Ribonuclease Inhibitor"/>
    <property type="match status" value="6"/>
</dbReference>
<evidence type="ECO:0000256" key="7">
    <source>
        <dbReference type="ARBA" id="ARBA00022737"/>
    </source>
</evidence>
<comment type="subcellular location">
    <subcellularLocation>
        <location evidence="1">Cell membrane</location>
    </subcellularLocation>
</comment>
<keyword evidence="5 11" id="KW-0812">Transmembrane</keyword>
<protein>
    <recommendedName>
        <fullName evidence="13">TIR domain-containing protein</fullName>
    </recommendedName>
</protein>
<keyword evidence="6 12" id="KW-0732">Signal</keyword>
<dbReference type="Proteomes" id="UP000318571">
    <property type="component" value="Chromosome 10"/>
</dbReference>
<dbReference type="Gene3D" id="3.40.50.10140">
    <property type="entry name" value="Toll/interleukin-1 receptor homology (TIR) domain"/>
    <property type="match status" value="1"/>
</dbReference>
<comment type="similarity">
    <text evidence="2">Belongs to the Toll-like receptor family.</text>
</comment>
<feature type="transmembrane region" description="Helical" evidence="11">
    <location>
        <begin position="989"/>
        <end position="1013"/>
    </location>
</feature>
<dbReference type="InterPro" id="IPR003591">
    <property type="entry name" value="Leu-rich_rpt_typical-subtyp"/>
</dbReference>
<name>A0A553NBX0_TIGCA</name>